<keyword evidence="5" id="KW-1185">Reference proteome</keyword>
<feature type="chain" id="PRO_5038243433" evidence="1">
    <location>
        <begin position="28"/>
        <end position="139"/>
    </location>
</feature>
<evidence type="ECO:0000313" key="3">
    <source>
        <dbReference type="EMBL" id="MBB1260653.1"/>
    </source>
</evidence>
<proteinExistence type="predicted"/>
<reference evidence="6 7" key="2">
    <citation type="submission" date="2020-05" db="EMBL/GenBank/DDBJ databases">
        <title>Classification of alakaliphilic streptomycetes isolated from an alkaline soil next to Lonar Crater, India and a proposal for the recognition of Streptomyces alkaliterrae sp. nov.</title>
        <authorList>
            <person name="Golinska P."/>
        </authorList>
    </citation>
    <scope>NUCLEOTIDE SEQUENCE [LARGE SCALE GENOMIC DNA]</scope>
    <source>
        <strain evidence="7">OF3</strain>
        <strain evidence="6">OF8</strain>
    </source>
</reference>
<dbReference type="EMBL" id="VJYK02000175">
    <property type="protein sequence ID" value="MQS03506.1"/>
    <property type="molecule type" value="Genomic_DNA"/>
</dbReference>
<dbReference type="RefSeq" id="WP_143649078.1">
    <property type="nucleotide sequence ID" value="NZ_JABJWZ010000212.1"/>
</dbReference>
<keyword evidence="1" id="KW-0732">Signal</keyword>
<dbReference type="AlphaFoldDB" id="A0A5P0YT64"/>
<evidence type="ECO:0000313" key="5">
    <source>
        <dbReference type="Proteomes" id="UP000320857"/>
    </source>
</evidence>
<evidence type="ECO:0000313" key="2">
    <source>
        <dbReference type="EMBL" id="MBB1255517.1"/>
    </source>
</evidence>
<comment type="caution">
    <text evidence="4">The sequence shown here is derived from an EMBL/GenBank/DDBJ whole genome shotgun (WGS) entry which is preliminary data.</text>
</comment>
<sequence length="139" mass="14498">MSLAARLATLAAVVAVASAVPALPTAAAVPDAGQQEAAITINSARTLGRTEGLNAVRGMVNVTYNCDRRPSVISVKAQLRNRLAKGTVSNLTCDGSPHEVDVPVSTYYGDIEAGEVATVDATLHRLFSTSSDRKQVTFT</sequence>
<accession>A0A5P0YT64</accession>
<dbReference type="Proteomes" id="UP000517765">
    <property type="component" value="Unassembled WGS sequence"/>
</dbReference>
<evidence type="ECO:0000313" key="6">
    <source>
        <dbReference type="Proteomes" id="UP000517765"/>
    </source>
</evidence>
<dbReference type="Proteomes" id="UP000525686">
    <property type="component" value="Unassembled WGS sequence"/>
</dbReference>
<evidence type="ECO:0000313" key="7">
    <source>
        <dbReference type="Proteomes" id="UP000525686"/>
    </source>
</evidence>
<name>A0A5P0YT64_9ACTN</name>
<reference evidence="2" key="3">
    <citation type="journal article" name="Syst. Appl. Microbiol.">
        <title>Streptomyces alkaliterrae sp. nov., isolated from an alkaline soil, and emended descriptions of Streptomyces alkaliphilus, Streptomyces calidiresistens and Streptomyces durbertensis.</title>
        <authorList>
            <person name="Swiecimska M."/>
            <person name="Golinska P."/>
            <person name="Nouioui I."/>
            <person name="Wypij M."/>
            <person name="Rai M."/>
            <person name="Sangal V."/>
            <person name="Goodfellow M."/>
        </authorList>
    </citation>
    <scope>NUCLEOTIDE SEQUENCE</scope>
    <source>
        <strain evidence="2">OF3</strain>
        <strain evidence="3">OF8</strain>
    </source>
</reference>
<evidence type="ECO:0000256" key="1">
    <source>
        <dbReference type="SAM" id="SignalP"/>
    </source>
</evidence>
<organism evidence="4 5">
    <name type="scientific">Streptomyces alkaliterrae</name>
    <dbReference type="NCBI Taxonomy" id="2213162"/>
    <lineage>
        <taxon>Bacteria</taxon>
        <taxon>Bacillati</taxon>
        <taxon>Actinomycetota</taxon>
        <taxon>Actinomycetes</taxon>
        <taxon>Kitasatosporales</taxon>
        <taxon>Streptomycetaceae</taxon>
        <taxon>Streptomyces</taxon>
    </lineage>
</organism>
<protein>
    <submittedName>
        <fullName evidence="4">Uncharacterized protein</fullName>
    </submittedName>
</protein>
<dbReference type="EMBL" id="JABJWZ010000212">
    <property type="protein sequence ID" value="MBB1255517.1"/>
    <property type="molecule type" value="Genomic_DNA"/>
</dbReference>
<dbReference type="Proteomes" id="UP000320857">
    <property type="component" value="Unassembled WGS sequence"/>
</dbReference>
<evidence type="ECO:0000313" key="4">
    <source>
        <dbReference type="EMBL" id="MQS03506.1"/>
    </source>
</evidence>
<feature type="signal peptide" evidence="1">
    <location>
        <begin position="1"/>
        <end position="27"/>
    </location>
</feature>
<gene>
    <name evidence="4" type="ORF">FNX44_016835</name>
    <name evidence="2" type="ORF">H3146_19475</name>
    <name evidence="3" type="ORF">H3147_17745</name>
</gene>
<reference evidence="4 5" key="1">
    <citation type="submission" date="2019-10" db="EMBL/GenBank/DDBJ databases">
        <title>Streptomyces sp. nov., a novel actinobacterium isolated from alkaline environment.</title>
        <authorList>
            <person name="Golinska P."/>
        </authorList>
    </citation>
    <scope>NUCLEOTIDE SEQUENCE [LARGE SCALE GENOMIC DNA]</scope>
    <source>
        <strain evidence="4 5">OF1</strain>
    </source>
</reference>
<dbReference type="EMBL" id="JABJXA010000110">
    <property type="protein sequence ID" value="MBB1260653.1"/>
    <property type="molecule type" value="Genomic_DNA"/>
</dbReference>